<name>A0ABN2PFL3_9ACTN</name>
<sequence length="231" mass="26465">MTFVQVIDCKTSRLDDMNQLMDTWLERTNGKRTATHSVIGRDRSDASHVVEIVEFPSYEEAMRNSELAETDELFQEIVALCEEPPSFTDLDVVREDQLNTANARRYFEEGVNNRSYDTLRELCTPDYREHDPANPADPVDLENSIAAAAEMLEALQPVITVESELAEGDLVTLRWTSTATHNREYLGVEPTGRELTVSGHTTFRFREDKIAESWWNWDYFGLLVQLGIIEQ</sequence>
<proteinExistence type="predicted"/>
<dbReference type="SUPFAM" id="SSF54427">
    <property type="entry name" value="NTF2-like"/>
    <property type="match status" value="1"/>
</dbReference>
<organism evidence="1 2">
    <name type="scientific">Streptomyces sodiiphilus</name>
    <dbReference type="NCBI Taxonomy" id="226217"/>
    <lineage>
        <taxon>Bacteria</taxon>
        <taxon>Bacillati</taxon>
        <taxon>Actinomycetota</taxon>
        <taxon>Actinomycetes</taxon>
        <taxon>Kitasatosporales</taxon>
        <taxon>Streptomycetaceae</taxon>
        <taxon>Streptomyces</taxon>
    </lineage>
</organism>
<evidence type="ECO:0008006" key="3">
    <source>
        <dbReference type="Google" id="ProtNLM"/>
    </source>
</evidence>
<gene>
    <name evidence="1" type="ORF">GCM10009716_31420</name>
</gene>
<dbReference type="PANTHER" id="PTHR38436">
    <property type="entry name" value="POLYKETIDE CYCLASE SNOAL-LIKE DOMAIN"/>
    <property type="match status" value="1"/>
</dbReference>
<protein>
    <recommendedName>
        <fullName evidence="3">Ester cyclase</fullName>
    </recommendedName>
</protein>
<dbReference type="EMBL" id="BAAAMJ010000031">
    <property type="protein sequence ID" value="GAA1920517.1"/>
    <property type="molecule type" value="Genomic_DNA"/>
</dbReference>
<accession>A0ABN2PFL3</accession>
<dbReference type="Gene3D" id="3.10.450.50">
    <property type="match status" value="1"/>
</dbReference>
<dbReference type="Proteomes" id="UP001501303">
    <property type="component" value="Unassembled WGS sequence"/>
</dbReference>
<dbReference type="RefSeq" id="WP_344262766.1">
    <property type="nucleotide sequence ID" value="NZ_BAAAMJ010000031.1"/>
</dbReference>
<evidence type="ECO:0000313" key="2">
    <source>
        <dbReference type="Proteomes" id="UP001501303"/>
    </source>
</evidence>
<comment type="caution">
    <text evidence="1">The sequence shown here is derived from an EMBL/GenBank/DDBJ whole genome shotgun (WGS) entry which is preliminary data.</text>
</comment>
<evidence type="ECO:0000313" key="1">
    <source>
        <dbReference type="EMBL" id="GAA1920517.1"/>
    </source>
</evidence>
<reference evidence="1 2" key="1">
    <citation type="journal article" date="2019" name="Int. J. Syst. Evol. Microbiol.">
        <title>The Global Catalogue of Microorganisms (GCM) 10K type strain sequencing project: providing services to taxonomists for standard genome sequencing and annotation.</title>
        <authorList>
            <consortium name="The Broad Institute Genomics Platform"/>
            <consortium name="The Broad Institute Genome Sequencing Center for Infectious Disease"/>
            <person name="Wu L."/>
            <person name="Ma J."/>
        </authorList>
    </citation>
    <scope>NUCLEOTIDE SEQUENCE [LARGE SCALE GENOMIC DNA]</scope>
    <source>
        <strain evidence="1 2">JCM 13581</strain>
    </source>
</reference>
<dbReference type="PANTHER" id="PTHR38436:SF1">
    <property type="entry name" value="ESTER CYCLASE"/>
    <property type="match status" value="1"/>
</dbReference>
<dbReference type="InterPro" id="IPR009959">
    <property type="entry name" value="Cyclase_SnoaL-like"/>
</dbReference>
<dbReference type="Pfam" id="PF07366">
    <property type="entry name" value="SnoaL"/>
    <property type="match status" value="1"/>
</dbReference>
<keyword evidence="2" id="KW-1185">Reference proteome</keyword>
<dbReference type="InterPro" id="IPR032710">
    <property type="entry name" value="NTF2-like_dom_sf"/>
</dbReference>